<dbReference type="STRING" id="39966.A0A369JGM0"/>
<evidence type="ECO:0000256" key="2">
    <source>
        <dbReference type="ARBA" id="ARBA00022737"/>
    </source>
</evidence>
<dbReference type="OrthoDB" id="2654453at2759"/>
<gene>
    <name evidence="3" type="ORF">Hypma_014539</name>
</gene>
<protein>
    <recommendedName>
        <fullName evidence="5">WD40 repeat-like protein</fullName>
    </recommendedName>
</protein>
<organism evidence="3 4">
    <name type="scientific">Hypsizygus marmoreus</name>
    <name type="common">White beech mushroom</name>
    <name type="synonym">Agaricus marmoreus</name>
    <dbReference type="NCBI Taxonomy" id="39966"/>
    <lineage>
        <taxon>Eukaryota</taxon>
        <taxon>Fungi</taxon>
        <taxon>Dikarya</taxon>
        <taxon>Basidiomycota</taxon>
        <taxon>Agaricomycotina</taxon>
        <taxon>Agaricomycetes</taxon>
        <taxon>Agaricomycetidae</taxon>
        <taxon>Agaricales</taxon>
        <taxon>Tricholomatineae</taxon>
        <taxon>Lyophyllaceae</taxon>
        <taxon>Hypsizygus</taxon>
    </lineage>
</organism>
<keyword evidence="4" id="KW-1185">Reference proteome</keyword>
<dbReference type="AlphaFoldDB" id="A0A369JGM0"/>
<dbReference type="Proteomes" id="UP000076154">
    <property type="component" value="Unassembled WGS sequence"/>
</dbReference>
<dbReference type="SMART" id="SM00320">
    <property type="entry name" value="WD40"/>
    <property type="match status" value="2"/>
</dbReference>
<evidence type="ECO:0008006" key="5">
    <source>
        <dbReference type="Google" id="ProtNLM"/>
    </source>
</evidence>
<keyword evidence="2" id="KW-0677">Repeat</keyword>
<reference evidence="3" key="1">
    <citation type="submission" date="2018-04" db="EMBL/GenBank/DDBJ databases">
        <title>Whole genome sequencing of Hypsizygus marmoreus.</title>
        <authorList>
            <person name="Choi I.-G."/>
            <person name="Min B."/>
            <person name="Kim J.-G."/>
            <person name="Kim S."/>
            <person name="Oh Y.-L."/>
            <person name="Kong W.-S."/>
            <person name="Park H."/>
            <person name="Jeong J."/>
            <person name="Song E.-S."/>
        </authorList>
    </citation>
    <scope>NUCLEOTIDE SEQUENCE [LARGE SCALE GENOMIC DNA]</scope>
    <source>
        <strain evidence="3">51987-8</strain>
    </source>
</reference>
<dbReference type="Pfam" id="PF00400">
    <property type="entry name" value="WD40"/>
    <property type="match status" value="1"/>
</dbReference>
<accession>A0A369JGM0</accession>
<sequence>MQWDANLTNIPSINSLNLFVQVSMAVQSTPAGFSGSENKAYSLLSVMTGHIGPITCVTATDDGKVASGGVDGVRLWNLRTATELARPSGAGQRGATTALAWIQREDEPDDGLVYGTANGYLVCWKETRGSEDLASFQETYCVKIAKPTEVTGIAFEAGSNRLAIANRNSVVQLFLINSRMQLNHVFTVIINNHVPKAIAFRQTSGEHKDILTFGLYDGQIHILQGSNGEIQQTRNTGCNIGNAAINARRGVFCIDDPLQGVALYRLDSGARIRTYPVAVKKSSKPRQVTFAEDCSVILCGSDHGTVYVFDRRSGDVVDKLKIGNDRIQATTAVEMNETKFVLAAISQGNTEASDILVWQKNIDKRVQQKATEILETWDALKMVVYVSLCVASLAVVFQNLSVRVHLLHKTSVNEPSQINASIVEKAMDYLRLI</sequence>
<dbReference type="InParanoid" id="A0A369JGM0"/>
<dbReference type="SUPFAM" id="SSF50978">
    <property type="entry name" value="WD40 repeat-like"/>
    <property type="match status" value="1"/>
</dbReference>
<evidence type="ECO:0000313" key="4">
    <source>
        <dbReference type="Proteomes" id="UP000076154"/>
    </source>
</evidence>
<evidence type="ECO:0000313" key="3">
    <source>
        <dbReference type="EMBL" id="RDB18853.1"/>
    </source>
</evidence>
<dbReference type="InterPro" id="IPR001680">
    <property type="entry name" value="WD40_rpt"/>
</dbReference>
<dbReference type="EMBL" id="LUEZ02000087">
    <property type="protein sequence ID" value="RDB18853.1"/>
    <property type="molecule type" value="Genomic_DNA"/>
</dbReference>
<evidence type="ECO:0000256" key="1">
    <source>
        <dbReference type="ARBA" id="ARBA00022574"/>
    </source>
</evidence>
<dbReference type="PANTHER" id="PTHR19857">
    <property type="entry name" value="MITOCHONDRIAL DIVISION PROTEIN 1-RELATED"/>
    <property type="match status" value="1"/>
</dbReference>
<name>A0A369JGM0_HYPMA</name>
<dbReference type="InterPro" id="IPR036322">
    <property type="entry name" value="WD40_repeat_dom_sf"/>
</dbReference>
<comment type="caution">
    <text evidence="3">The sequence shown here is derived from an EMBL/GenBank/DDBJ whole genome shotgun (WGS) entry which is preliminary data.</text>
</comment>
<proteinExistence type="predicted"/>
<dbReference type="InterPro" id="IPR015943">
    <property type="entry name" value="WD40/YVTN_repeat-like_dom_sf"/>
</dbReference>
<dbReference type="Gene3D" id="2.130.10.10">
    <property type="entry name" value="YVTN repeat-like/Quinoprotein amine dehydrogenase"/>
    <property type="match status" value="2"/>
</dbReference>
<dbReference type="InterPro" id="IPR051179">
    <property type="entry name" value="WD_repeat_multifunction"/>
</dbReference>
<keyword evidence="1" id="KW-0853">WD repeat</keyword>